<dbReference type="SUPFAM" id="SSF144083">
    <property type="entry name" value="Magnesium transport protein CorA, transmembrane region"/>
    <property type="match status" value="1"/>
</dbReference>
<keyword evidence="4" id="KW-1003">Cell membrane</keyword>
<feature type="compositionally biased region" description="Basic and acidic residues" evidence="8">
    <location>
        <begin position="258"/>
        <end position="268"/>
    </location>
</feature>
<dbReference type="Gene3D" id="1.20.58.340">
    <property type="entry name" value="Magnesium transport protein CorA, transmembrane region"/>
    <property type="match status" value="2"/>
</dbReference>
<evidence type="ECO:0000256" key="7">
    <source>
        <dbReference type="ARBA" id="ARBA00023136"/>
    </source>
</evidence>
<dbReference type="GeneID" id="27363052"/>
<dbReference type="Gene3D" id="3.30.460.20">
    <property type="entry name" value="CorA soluble domain-like"/>
    <property type="match status" value="1"/>
</dbReference>
<dbReference type="GO" id="GO:0050897">
    <property type="term" value="F:cobalt ion binding"/>
    <property type="evidence" value="ECO:0007669"/>
    <property type="project" value="TreeGrafter"/>
</dbReference>
<dbReference type="Pfam" id="PF01544">
    <property type="entry name" value="CorA"/>
    <property type="match status" value="1"/>
</dbReference>
<keyword evidence="6 9" id="KW-1133">Transmembrane helix</keyword>
<dbReference type="GO" id="GO:0000287">
    <property type="term" value="F:magnesium ion binding"/>
    <property type="evidence" value="ECO:0007669"/>
    <property type="project" value="TreeGrafter"/>
</dbReference>
<evidence type="ECO:0000256" key="8">
    <source>
        <dbReference type="SAM" id="MobiDB-lite"/>
    </source>
</evidence>
<dbReference type="InterPro" id="IPR002523">
    <property type="entry name" value="MgTranspt_CorA/ZnTranspt_ZntB"/>
</dbReference>
<comment type="similarity">
    <text evidence="2">Belongs to the CorA metal ion transporter (MIT) (TC 1.A.35) family.</text>
</comment>
<feature type="compositionally biased region" description="Polar residues" evidence="8">
    <location>
        <begin position="309"/>
        <end position="328"/>
    </location>
</feature>
<evidence type="ECO:0000256" key="6">
    <source>
        <dbReference type="ARBA" id="ARBA00022989"/>
    </source>
</evidence>
<feature type="compositionally biased region" description="Polar residues" evidence="8">
    <location>
        <begin position="509"/>
        <end position="518"/>
    </location>
</feature>
<dbReference type="GO" id="GO:0005886">
    <property type="term" value="C:plasma membrane"/>
    <property type="evidence" value="ECO:0007669"/>
    <property type="project" value="UniProtKB-SubCell"/>
</dbReference>
<keyword evidence="3" id="KW-0813">Transport</keyword>
<comment type="subcellular location">
    <subcellularLocation>
        <location evidence="1">Cell membrane</location>
        <topology evidence="1">Multi-pass membrane protein</topology>
    </subcellularLocation>
</comment>
<name>A0A0D2D0P6_9EURO</name>
<evidence type="ECO:0000256" key="5">
    <source>
        <dbReference type="ARBA" id="ARBA00022692"/>
    </source>
</evidence>
<dbReference type="STRING" id="215243.A0A0D2D0P6"/>
<dbReference type="PANTHER" id="PTHR46494">
    <property type="entry name" value="CORA FAMILY METAL ION TRANSPORTER (EUROFUNG)"/>
    <property type="match status" value="1"/>
</dbReference>
<feature type="region of interest" description="Disordered" evidence="8">
    <location>
        <begin position="509"/>
        <end position="534"/>
    </location>
</feature>
<keyword evidence="7 9" id="KW-0472">Membrane</keyword>
<evidence type="ECO:0000256" key="9">
    <source>
        <dbReference type="SAM" id="Phobius"/>
    </source>
</evidence>
<feature type="region of interest" description="Disordered" evidence="8">
    <location>
        <begin position="303"/>
        <end position="328"/>
    </location>
</feature>
<evidence type="ECO:0000256" key="2">
    <source>
        <dbReference type="ARBA" id="ARBA00009765"/>
    </source>
</evidence>
<dbReference type="SUPFAM" id="SSF143865">
    <property type="entry name" value="CorA soluble domain-like"/>
    <property type="match status" value="1"/>
</dbReference>
<gene>
    <name evidence="10" type="ORF">PV06_10978</name>
</gene>
<sequence>MPTIPMPHSGSHVLAHHRDSLEGTDHRHSRERRRSRDVEAEGAEGNHHVHIKENPEVALHRHSENGGESPFHGLHRTDTVNSKSTMKSLRRRGRSNTNTVMYGAQDMGRTSGWAPGLEPGIDTSEPAPPYSEGHPTSVHYETLRQRCEITVVDFSNDAMSTFDLDNDNLEDFLKKPVEPWADVRWINVNGLSWDVIRLLGNHKHLHPLAIEDMINTKNRTKVDWYSDHTYLVLPLQKLINLDEQEDYESSDDDDDESEASRSIRDHESEYQTRILTERRMRKRLKNKKGALVALWEDIFKPKKRKRDATTSPPGSFEHNQINPSNSFRHASKVETPWAPKKVRTMQRYHSGPNQDRIDFMERHAVLRNRGIGVSMEQVSIFLCSDSTVISFFEYSAHDVQTPIIRRLQSPGTILRQSADASMLAQAILDAMIDLAIPVTTAYQDAIGDLELDVLTNPDIHESNTLYILTSEISILRNAIAPVVQLIGALKDHKSDASSAAAALTGSRVPTPSVASAANGNPMAATPAAKNGGGRPPYANKQHSTFASGVQISPLSVTYLGDVEDHALLIQDSYDQMRRAADNLVDLIFNTVSAYQNESMKQLTIVTCFFLPLSFLTGYFGMNFFHFDGVQHHSDAFFWVIAVPVSFLVFLLLMRDVMARHITRWANRMLIKRGRKRRLQKS</sequence>
<dbReference type="AlphaFoldDB" id="A0A0D2D0P6"/>
<protein>
    <recommendedName>
        <fullName evidence="12">Magnesium and cobalt transporter CorA</fullName>
    </recommendedName>
</protein>
<dbReference type="VEuPathDB" id="FungiDB:PV06_10978"/>
<feature type="transmembrane region" description="Helical" evidence="9">
    <location>
        <begin position="602"/>
        <end position="623"/>
    </location>
</feature>
<dbReference type="EMBL" id="KN847348">
    <property type="protein sequence ID" value="KIW36863.1"/>
    <property type="molecule type" value="Genomic_DNA"/>
</dbReference>
<feature type="region of interest" description="Disordered" evidence="8">
    <location>
        <begin position="245"/>
        <end position="268"/>
    </location>
</feature>
<feature type="compositionally biased region" description="Acidic residues" evidence="8">
    <location>
        <begin position="245"/>
        <end position="257"/>
    </location>
</feature>
<dbReference type="Proteomes" id="UP000053342">
    <property type="component" value="Unassembled WGS sequence"/>
</dbReference>
<feature type="transmembrane region" description="Helical" evidence="9">
    <location>
        <begin position="635"/>
        <end position="653"/>
    </location>
</feature>
<dbReference type="InterPro" id="IPR045861">
    <property type="entry name" value="CorA_cytoplasmic_dom"/>
</dbReference>
<evidence type="ECO:0008006" key="12">
    <source>
        <dbReference type="Google" id="ProtNLM"/>
    </source>
</evidence>
<proteinExistence type="inferred from homology"/>
<dbReference type="GO" id="GO:0015095">
    <property type="term" value="F:magnesium ion transmembrane transporter activity"/>
    <property type="evidence" value="ECO:0007669"/>
    <property type="project" value="TreeGrafter"/>
</dbReference>
<evidence type="ECO:0000313" key="10">
    <source>
        <dbReference type="EMBL" id="KIW36863.1"/>
    </source>
</evidence>
<dbReference type="GO" id="GO:0015087">
    <property type="term" value="F:cobalt ion transmembrane transporter activity"/>
    <property type="evidence" value="ECO:0007669"/>
    <property type="project" value="TreeGrafter"/>
</dbReference>
<keyword evidence="5 9" id="KW-0812">Transmembrane</keyword>
<evidence type="ECO:0000256" key="3">
    <source>
        <dbReference type="ARBA" id="ARBA00022448"/>
    </source>
</evidence>
<dbReference type="HOGENOM" id="CLU_015119_2_0_1"/>
<dbReference type="RefSeq" id="XP_016257079.1">
    <property type="nucleotide sequence ID" value="XM_016412580.1"/>
</dbReference>
<dbReference type="InterPro" id="IPR045863">
    <property type="entry name" value="CorA_TM1_TM2"/>
</dbReference>
<evidence type="ECO:0000256" key="4">
    <source>
        <dbReference type="ARBA" id="ARBA00022475"/>
    </source>
</evidence>
<organism evidence="10 11">
    <name type="scientific">Exophiala oligosperma</name>
    <dbReference type="NCBI Taxonomy" id="215243"/>
    <lineage>
        <taxon>Eukaryota</taxon>
        <taxon>Fungi</taxon>
        <taxon>Dikarya</taxon>
        <taxon>Ascomycota</taxon>
        <taxon>Pezizomycotina</taxon>
        <taxon>Eurotiomycetes</taxon>
        <taxon>Chaetothyriomycetidae</taxon>
        <taxon>Chaetothyriales</taxon>
        <taxon>Herpotrichiellaceae</taxon>
        <taxon>Exophiala</taxon>
    </lineage>
</organism>
<accession>A0A0D2D0P6</accession>
<dbReference type="PANTHER" id="PTHR46494:SF1">
    <property type="entry name" value="CORA FAMILY METAL ION TRANSPORTER (EUROFUNG)"/>
    <property type="match status" value="1"/>
</dbReference>
<evidence type="ECO:0000313" key="11">
    <source>
        <dbReference type="Proteomes" id="UP000053342"/>
    </source>
</evidence>
<feature type="compositionally biased region" description="Basic and acidic residues" evidence="8">
    <location>
        <begin position="16"/>
        <end position="65"/>
    </location>
</feature>
<evidence type="ECO:0000256" key="1">
    <source>
        <dbReference type="ARBA" id="ARBA00004651"/>
    </source>
</evidence>
<reference evidence="10 11" key="1">
    <citation type="submission" date="2015-01" db="EMBL/GenBank/DDBJ databases">
        <title>The Genome Sequence of Exophiala oligosperma CBS72588.</title>
        <authorList>
            <consortium name="The Broad Institute Genomics Platform"/>
            <person name="Cuomo C."/>
            <person name="de Hoog S."/>
            <person name="Gorbushina A."/>
            <person name="Stielow B."/>
            <person name="Teixiera M."/>
            <person name="Abouelleil A."/>
            <person name="Chapman S.B."/>
            <person name="Priest M."/>
            <person name="Young S.K."/>
            <person name="Wortman J."/>
            <person name="Nusbaum C."/>
            <person name="Birren B."/>
        </authorList>
    </citation>
    <scope>NUCLEOTIDE SEQUENCE [LARGE SCALE GENOMIC DNA]</scope>
    <source>
        <strain evidence="10 11">CBS 72588</strain>
    </source>
</reference>
<feature type="region of interest" description="Disordered" evidence="8">
    <location>
        <begin position="1"/>
        <end position="93"/>
    </location>
</feature>
<keyword evidence="11" id="KW-1185">Reference proteome</keyword>
<dbReference type="OrthoDB" id="165352at2759"/>